<proteinExistence type="predicted"/>
<dbReference type="Proteomes" id="UP000296049">
    <property type="component" value="Unassembled WGS sequence"/>
</dbReference>
<protein>
    <submittedName>
        <fullName evidence="1">Uncharacterized protein</fullName>
    </submittedName>
</protein>
<evidence type="ECO:0000313" key="1">
    <source>
        <dbReference type="EMBL" id="EOB07750.1"/>
    </source>
</evidence>
<reference evidence="2" key="1">
    <citation type="journal article" date="2013" name="Nat. Genet.">
        <title>The duck genome and transcriptome provide insight into an avian influenza virus reservoir species.</title>
        <authorList>
            <person name="Huang Y."/>
            <person name="Li Y."/>
            <person name="Burt D.W."/>
            <person name="Chen H."/>
            <person name="Zhang Y."/>
            <person name="Qian W."/>
            <person name="Kim H."/>
            <person name="Gan S."/>
            <person name="Zhao Y."/>
            <person name="Li J."/>
            <person name="Yi K."/>
            <person name="Feng H."/>
            <person name="Zhu P."/>
            <person name="Li B."/>
            <person name="Liu Q."/>
            <person name="Fairley S."/>
            <person name="Magor K.E."/>
            <person name="Du Z."/>
            <person name="Hu X."/>
            <person name="Goodman L."/>
            <person name="Tafer H."/>
            <person name="Vignal A."/>
            <person name="Lee T."/>
            <person name="Kim K.W."/>
            <person name="Sheng Z."/>
            <person name="An Y."/>
            <person name="Searle S."/>
            <person name="Herrero J."/>
            <person name="Groenen M.A."/>
            <person name="Crooijmans R.P."/>
            <person name="Faraut T."/>
            <person name="Cai Q."/>
            <person name="Webster R.G."/>
            <person name="Aldridge J.R."/>
            <person name="Warren W.C."/>
            <person name="Bartschat S."/>
            <person name="Kehr S."/>
            <person name="Marz M."/>
            <person name="Stadler P.F."/>
            <person name="Smith J."/>
            <person name="Kraus R.H."/>
            <person name="Zhao Y."/>
            <person name="Ren L."/>
            <person name="Fei J."/>
            <person name="Morisson M."/>
            <person name="Kaiser P."/>
            <person name="Griffin D.K."/>
            <person name="Rao M."/>
            <person name="Pitel F."/>
            <person name="Wang J."/>
            <person name="Li N."/>
        </authorList>
    </citation>
    <scope>NUCLEOTIDE SEQUENCE [LARGE SCALE GENOMIC DNA]</scope>
</reference>
<keyword evidence="2" id="KW-1185">Reference proteome</keyword>
<dbReference type="EMBL" id="KB742497">
    <property type="protein sequence ID" value="EOB07750.1"/>
    <property type="molecule type" value="Genomic_DNA"/>
</dbReference>
<dbReference type="AlphaFoldDB" id="R0M0X7"/>
<organism evidence="1 2">
    <name type="scientific">Anas platyrhynchos</name>
    <name type="common">Mallard</name>
    <name type="synonym">Anas boschas</name>
    <dbReference type="NCBI Taxonomy" id="8839"/>
    <lineage>
        <taxon>Eukaryota</taxon>
        <taxon>Metazoa</taxon>
        <taxon>Chordata</taxon>
        <taxon>Craniata</taxon>
        <taxon>Vertebrata</taxon>
        <taxon>Euteleostomi</taxon>
        <taxon>Archelosauria</taxon>
        <taxon>Archosauria</taxon>
        <taxon>Dinosauria</taxon>
        <taxon>Saurischia</taxon>
        <taxon>Theropoda</taxon>
        <taxon>Coelurosauria</taxon>
        <taxon>Aves</taxon>
        <taxon>Neognathae</taxon>
        <taxon>Galloanserae</taxon>
        <taxon>Anseriformes</taxon>
        <taxon>Anatidae</taxon>
        <taxon>Anatinae</taxon>
        <taxon>Anas</taxon>
    </lineage>
</organism>
<evidence type="ECO:0000313" key="2">
    <source>
        <dbReference type="Proteomes" id="UP000296049"/>
    </source>
</evidence>
<gene>
    <name evidence="1" type="ORF">Anapl_06734</name>
</gene>
<sequence length="84" mass="9459">MTNLFDAVEKGSQMNSYQEFHLTAMKGETEQGRRKLLGADMEEALQHSVPNLFFERQSREEDILAATATVMESVELQSQGGLHN</sequence>
<name>R0M0X7_ANAPL</name>
<accession>R0M0X7</accession>